<dbReference type="EnsemblMetazoa" id="CJA33036.1">
    <property type="protein sequence ID" value="CJA33036.1"/>
    <property type="gene ID" value="WBGene00208883"/>
</dbReference>
<feature type="domain" description="Phosphatidic acid phosphatase type 2/haloperoxidase" evidence="2">
    <location>
        <begin position="65"/>
        <end position="179"/>
    </location>
</feature>
<reference evidence="3" key="2">
    <citation type="submission" date="2022-06" db="UniProtKB">
        <authorList>
            <consortium name="EnsemblMetazoa"/>
        </authorList>
    </citation>
    <scope>IDENTIFICATION</scope>
    <source>
        <strain evidence="3">DF5081</strain>
    </source>
</reference>
<feature type="transmembrane region" description="Helical" evidence="1">
    <location>
        <begin position="164"/>
        <end position="189"/>
    </location>
</feature>
<dbReference type="SMART" id="SM00014">
    <property type="entry name" value="acidPPc"/>
    <property type="match status" value="1"/>
</dbReference>
<protein>
    <submittedName>
        <fullName evidence="3">AcidPPc domain-containing protein</fullName>
    </submittedName>
</protein>
<dbReference type="PANTHER" id="PTHR14969">
    <property type="entry name" value="SPHINGOSINE-1-PHOSPHATE PHOSPHOHYDROLASE"/>
    <property type="match status" value="1"/>
</dbReference>
<sequence length="194" mass="22207">MERRKSTYYSRFISETTMNSVIHWGEEADIKYSRILYEKNEYQTACTWIEWLIHGFPWFVFATLALIVAYGKDFSDSTQTFFDLIVIAIIKFHFHRERPIKSYSNLQQLTVDVYSFPSGHSSRAAMLVVMLYNFAPLFAVPLIPLPLIVGLSRVALGRHYITDVVAGTALGILEGRLMLAIPFGINSVFRGLLK</sequence>
<evidence type="ECO:0000259" key="2">
    <source>
        <dbReference type="SMART" id="SM00014"/>
    </source>
</evidence>
<dbReference type="Proteomes" id="UP000005237">
    <property type="component" value="Unassembled WGS sequence"/>
</dbReference>
<feature type="transmembrane region" description="Helical" evidence="1">
    <location>
        <begin position="51"/>
        <end position="71"/>
    </location>
</feature>
<dbReference type="PANTHER" id="PTHR14969:SF13">
    <property type="entry name" value="AT30094P"/>
    <property type="match status" value="1"/>
</dbReference>
<name>A0A8R1IE91_CAEJA</name>
<organism evidence="3 4">
    <name type="scientific">Caenorhabditis japonica</name>
    <dbReference type="NCBI Taxonomy" id="281687"/>
    <lineage>
        <taxon>Eukaryota</taxon>
        <taxon>Metazoa</taxon>
        <taxon>Ecdysozoa</taxon>
        <taxon>Nematoda</taxon>
        <taxon>Chromadorea</taxon>
        <taxon>Rhabditida</taxon>
        <taxon>Rhabditina</taxon>
        <taxon>Rhabditomorpha</taxon>
        <taxon>Rhabditoidea</taxon>
        <taxon>Rhabditidae</taxon>
        <taxon>Peloderinae</taxon>
        <taxon>Caenorhabditis</taxon>
    </lineage>
</organism>
<proteinExistence type="predicted"/>
<dbReference type="InterPro" id="IPR036938">
    <property type="entry name" value="PAP2/HPO_sf"/>
</dbReference>
<dbReference type="AlphaFoldDB" id="A0A8R1IE91"/>
<dbReference type="InterPro" id="IPR000326">
    <property type="entry name" value="PAP2/HPO"/>
</dbReference>
<keyword evidence="4" id="KW-1185">Reference proteome</keyword>
<reference evidence="4" key="1">
    <citation type="submission" date="2010-08" db="EMBL/GenBank/DDBJ databases">
        <authorList>
            <consortium name="Caenorhabditis japonica Sequencing Consortium"/>
            <person name="Wilson R.K."/>
        </authorList>
    </citation>
    <scope>NUCLEOTIDE SEQUENCE [LARGE SCALE GENOMIC DNA]</scope>
    <source>
        <strain evidence="4">DF5081</strain>
    </source>
</reference>
<dbReference type="Gene3D" id="1.20.144.10">
    <property type="entry name" value="Phosphatidic acid phosphatase type 2/haloperoxidase"/>
    <property type="match status" value="1"/>
</dbReference>
<dbReference type="GO" id="GO:0042392">
    <property type="term" value="F:sphingosine-1-phosphate phosphatase activity"/>
    <property type="evidence" value="ECO:0007669"/>
    <property type="project" value="TreeGrafter"/>
</dbReference>
<keyword evidence="1" id="KW-0472">Membrane</keyword>
<dbReference type="Pfam" id="PF01569">
    <property type="entry name" value="PAP2"/>
    <property type="match status" value="1"/>
</dbReference>
<evidence type="ECO:0000313" key="3">
    <source>
        <dbReference type="EnsemblMetazoa" id="CJA33036.1"/>
    </source>
</evidence>
<evidence type="ECO:0000313" key="4">
    <source>
        <dbReference type="Proteomes" id="UP000005237"/>
    </source>
</evidence>
<accession>A0A8R1IE91</accession>
<evidence type="ECO:0000256" key="1">
    <source>
        <dbReference type="SAM" id="Phobius"/>
    </source>
</evidence>
<feature type="transmembrane region" description="Helical" evidence="1">
    <location>
        <begin position="124"/>
        <end position="144"/>
    </location>
</feature>
<keyword evidence="1" id="KW-1133">Transmembrane helix</keyword>
<keyword evidence="1" id="KW-0812">Transmembrane</keyword>
<dbReference type="SUPFAM" id="SSF48317">
    <property type="entry name" value="Acid phosphatase/Vanadium-dependent haloperoxidase"/>
    <property type="match status" value="1"/>
</dbReference>